<dbReference type="Gene3D" id="2.40.160.50">
    <property type="entry name" value="membrane protein fhac: a member of the omp85/tpsb transporter family"/>
    <property type="match status" value="1"/>
</dbReference>
<dbReference type="AlphaFoldDB" id="A0A845M1Y5"/>
<dbReference type="InterPro" id="IPR000184">
    <property type="entry name" value="Bac_surfAg_D15"/>
</dbReference>
<dbReference type="Pfam" id="PF07244">
    <property type="entry name" value="POTRA"/>
    <property type="match status" value="1"/>
</dbReference>
<evidence type="ECO:0000313" key="5">
    <source>
        <dbReference type="EMBL" id="MZR14370.1"/>
    </source>
</evidence>
<evidence type="ECO:0000313" key="6">
    <source>
        <dbReference type="Proteomes" id="UP000467322"/>
    </source>
</evidence>
<dbReference type="InterPro" id="IPR010827">
    <property type="entry name" value="BamA/TamA_POTRA"/>
</dbReference>
<gene>
    <name evidence="5" type="ORF">GQE99_15230</name>
</gene>
<protein>
    <submittedName>
        <fullName evidence="5">BamA/TamA family outer membrane protein</fullName>
    </submittedName>
</protein>
<sequence>MNEHDANLGDRDHMGLSLSLFRLLPFAVALSTALAAPAKAFENIDFNVRGDDGALEEKLRNASLLLATGENDVTDPRDLVATSLAEYERLLDTLYADGRYGAVIRIRIDGREAASIQSFAVPDRVGRITVDVRPGRRFHFGRAEIAPLAPGTRQIDAFRTGEPAYSTAVQDAVDTAIDDWRSAGRAKAAVRDQDLTANHANRLLNARIWLDPGPLVRFGKLRQTKRSYVRAEAIRRIAGLPTGEVFSPEELEAAAERLRRTGAFASVVMREAETLGPNNEMDVALTVADMKPRRYGFGAEISSLDGLGLTAFWLHRNLFGGAERFRIDGAVAGITPSLANLDVEIDARLDIPAAFGTDTDAFVMAEAQMLREPAYTAWAGEAGAGVHRYFSDTLEGEIGLGYSFSRVTDSQGTRNFNLVKVPAMITWDRRDDPLRPTRGFFLRADVEPFYEFANGPGVWGMLDARVYRGFGEDDRFVIAARGQVGTVVGPTPAQTQPDYLFYSGGGGTVRGQPYQSLNFPSGGGVIGGQAFIGGQFELRYKATDTIGVVGFFDVGYLGSTGFFGGTTALHSGAGIGLRYDTGLGPIRLDVAYPVTGGSPSPNPLRNVQLYIGIGHSF</sequence>
<name>A0A845M1Y5_9RHOB</name>
<reference evidence="5 6" key="1">
    <citation type="submission" date="2019-12" db="EMBL/GenBank/DDBJ databases">
        <title>Maritimibacter sp. nov. sp. isolated from sea sand.</title>
        <authorList>
            <person name="Kim J."/>
            <person name="Jeong S.E."/>
            <person name="Jung H.S."/>
            <person name="Jeon C.O."/>
        </authorList>
    </citation>
    <scope>NUCLEOTIDE SEQUENCE [LARGE SCALE GENOMIC DNA]</scope>
    <source>
        <strain evidence="5 6">DP07</strain>
    </source>
</reference>
<keyword evidence="6" id="KW-1185">Reference proteome</keyword>
<dbReference type="Pfam" id="PF01103">
    <property type="entry name" value="Omp85"/>
    <property type="match status" value="1"/>
</dbReference>
<proteinExistence type="predicted"/>
<dbReference type="Gene3D" id="3.10.20.310">
    <property type="entry name" value="membrane protein fhac"/>
    <property type="match status" value="1"/>
</dbReference>
<organism evidence="5 6">
    <name type="scientific">Maritimibacter harenae</name>
    <dbReference type="NCBI Taxonomy" id="2606218"/>
    <lineage>
        <taxon>Bacteria</taxon>
        <taxon>Pseudomonadati</taxon>
        <taxon>Pseudomonadota</taxon>
        <taxon>Alphaproteobacteria</taxon>
        <taxon>Rhodobacterales</taxon>
        <taxon>Roseobacteraceae</taxon>
        <taxon>Maritimibacter</taxon>
    </lineage>
</organism>
<dbReference type="EMBL" id="WTUX01000019">
    <property type="protein sequence ID" value="MZR14370.1"/>
    <property type="molecule type" value="Genomic_DNA"/>
</dbReference>
<keyword evidence="2" id="KW-0472">Membrane</keyword>
<dbReference type="GO" id="GO:0019867">
    <property type="term" value="C:outer membrane"/>
    <property type="evidence" value="ECO:0007669"/>
    <property type="project" value="InterPro"/>
</dbReference>
<accession>A0A845M1Y5</accession>
<evidence type="ECO:0000259" key="4">
    <source>
        <dbReference type="Pfam" id="PF07244"/>
    </source>
</evidence>
<comment type="caution">
    <text evidence="5">The sequence shown here is derived from an EMBL/GenBank/DDBJ whole genome shotgun (WGS) entry which is preliminary data.</text>
</comment>
<dbReference type="Proteomes" id="UP000467322">
    <property type="component" value="Unassembled WGS sequence"/>
</dbReference>
<evidence type="ECO:0000256" key="1">
    <source>
        <dbReference type="ARBA" id="ARBA00004370"/>
    </source>
</evidence>
<feature type="domain" description="Bacterial surface antigen (D15)" evidence="3">
    <location>
        <begin position="317"/>
        <end position="617"/>
    </location>
</feature>
<evidence type="ECO:0000256" key="2">
    <source>
        <dbReference type="ARBA" id="ARBA00023136"/>
    </source>
</evidence>
<feature type="domain" description="POTRA" evidence="4">
    <location>
        <begin position="229"/>
        <end position="287"/>
    </location>
</feature>
<evidence type="ECO:0000259" key="3">
    <source>
        <dbReference type="Pfam" id="PF01103"/>
    </source>
</evidence>
<comment type="subcellular location">
    <subcellularLocation>
        <location evidence="1">Membrane</location>
    </subcellularLocation>
</comment>